<evidence type="ECO:0000259" key="8">
    <source>
        <dbReference type="Pfam" id="PF01385"/>
    </source>
</evidence>
<proteinExistence type="inferred from homology"/>
<dbReference type="Pfam" id="PF07282">
    <property type="entry name" value="Cas12f1-like_TNB"/>
    <property type="match status" value="1"/>
</dbReference>
<evidence type="ECO:0000313" key="11">
    <source>
        <dbReference type="EMBL" id="SDN60987.1"/>
    </source>
</evidence>
<feature type="domain" description="Probable transposase IS891/IS1136/IS1341" evidence="8">
    <location>
        <begin position="167"/>
        <end position="278"/>
    </location>
</feature>
<keyword evidence="6" id="KW-0238">DNA-binding</keyword>
<dbReference type="Pfam" id="PF12323">
    <property type="entry name" value="HTH_OrfB_IS605"/>
    <property type="match status" value="1"/>
</dbReference>
<dbReference type="GO" id="GO:0046872">
    <property type="term" value="F:metal ion binding"/>
    <property type="evidence" value="ECO:0007669"/>
    <property type="project" value="UniProtKB-KW"/>
</dbReference>
<keyword evidence="7" id="KW-0233">DNA recombination</keyword>
<dbReference type="PANTHER" id="PTHR30405:SF25">
    <property type="entry name" value="RNA-GUIDED DNA ENDONUCLEASE INSQ-RELATED"/>
    <property type="match status" value="1"/>
</dbReference>
<accession>A0A1H0CSU6</accession>
<dbReference type="NCBIfam" id="NF040570">
    <property type="entry name" value="guided_TnpB"/>
    <property type="match status" value="1"/>
</dbReference>
<evidence type="ECO:0000256" key="7">
    <source>
        <dbReference type="ARBA" id="ARBA00023172"/>
    </source>
</evidence>
<dbReference type="InterPro" id="IPR051399">
    <property type="entry name" value="RNA-guided_DNA_endo/Transpos"/>
</dbReference>
<evidence type="ECO:0000256" key="4">
    <source>
        <dbReference type="ARBA" id="ARBA00022723"/>
    </source>
</evidence>
<gene>
    <name evidence="11" type="ORF">SAMN04487951_106185</name>
</gene>
<evidence type="ECO:0000256" key="2">
    <source>
        <dbReference type="ARBA" id="ARBA00011044"/>
    </source>
</evidence>
<evidence type="ECO:0000256" key="5">
    <source>
        <dbReference type="ARBA" id="ARBA00022833"/>
    </source>
</evidence>
<dbReference type="InterPro" id="IPR010095">
    <property type="entry name" value="Cas12f1-like_TNB"/>
</dbReference>
<evidence type="ECO:0000256" key="3">
    <source>
        <dbReference type="ARBA" id="ARBA00022578"/>
    </source>
</evidence>
<name>A0A1H0CSU6_9GAMM</name>
<keyword evidence="12" id="KW-1185">Reference proteome</keyword>
<keyword evidence="3" id="KW-0815">Transposition</keyword>
<reference evidence="12" key="1">
    <citation type="submission" date="2016-10" db="EMBL/GenBank/DDBJ databases">
        <authorList>
            <person name="Varghese N."/>
            <person name="Submissions S."/>
        </authorList>
    </citation>
    <scope>NUCLEOTIDE SEQUENCE [LARGE SCALE GENOMIC DNA]</scope>
    <source>
        <strain evidence="12">CGMCC 1.6494</strain>
    </source>
</reference>
<dbReference type="OrthoDB" id="6917293at2"/>
<dbReference type="GO" id="GO:0006310">
    <property type="term" value="P:DNA recombination"/>
    <property type="evidence" value="ECO:0007669"/>
    <property type="project" value="UniProtKB-KW"/>
</dbReference>
<feature type="domain" description="Cas12f1-like TNB" evidence="9">
    <location>
        <begin position="289"/>
        <end position="357"/>
    </location>
</feature>
<dbReference type="Proteomes" id="UP000199677">
    <property type="component" value="Unassembled WGS sequence"/>
</dbReference>
<evidence type="ECO:0000259" key="10">
    <source>
        <dbReference type="Pfam" id="PF12323"/>
    </source>
</evidence>
<protein>
    <submittedName>
        <fullName evidence="11">Putative transposase</fullName>
    </submittedName>
</protein>
<feature type="domain" description="Transposase putative helix-turn-helix" evidence="10">
    <location>
        <begin position="1"/>
        <end position="47"/>
    </location>
</feature>
<organism evidence="11 12">
    <name type="scientific">Vreelandella arcis</name>
    <dbReference type="NCBI Taxonomy" id="416873"/>
    <lineage>
        <taxon>Bacteria</taxon>
        <taxon>Pseudomonadati</taxon>
        <taxon>Pseudomonadota</taxon>
        <taxon>Gammaproteobacteria</taxon>
        <taxon>Oceanospirillales</taxon>
        <taxon>Halomonadaceae</taxon>
        <taxon>Vreelandella</taxon>
    </lineage>
</organism>
<comment type="similarity">
    <text evidence="1">In the C-terminal section; belongs to the transposase 35 family.</text>
</comment>
<evidence type="ECO:0000256" key="6">
    <source>
        <dbReference type="ARBA" id="ARBA00023125"/>
    </source>
</evidence>
<evidence type="ECO:0000313" key="12">
    <source>
        <dbReference type="Proteomes" id="UP000199677"/>
    </source>
</evidence>
<dbReference type="PANTHER" id="PTHR30405">
    <property type="entry name" value="TRANSPOSASE"/>
    <property type="match status" value="1"/>
</dbReference>
<dbReference type="InterPro" id="IPR001959">
    <property type="entry name" value="Transposase"/>
</dbReference>
<dbReference type="NCBIfam" id="TIGR01766">
    <property type="entry name" value="IS200/IS605 family accessory protein TnpB-like domain"/>
    <property type="match status" value="1"/>
</dbReference>
<dbReference type="InterPro" id="IPR021027">
    <property type="entry name" value="Transposase_put_HTH"/>
</dbReference>
<keyword evidence="4" id="KW-0479">Metal-binding</keyword>
<dbReference type="EMBL" id="FNII01000006">
    <property type="protein sequence ID" value="SDN60987.1"/>
    <property type="molecule type" value="Genomic_DNA"/>
</dbReference>
<dbReference type="STRING" id="416873.SAMN04487951_106185"/>
<dbReference type="Pfam" id="PF01385">
    <property type="entry name" value="OrfB_IS605"/>
    <property type="match status" value="1"/>
</dbReference>
<keyword evidence="5" id="KW-0862">Zinc</keyword>
<evidence type="ECO:0000259" key="9">
    <source>
        <dbReference type="Pfam" id="PF07282"/>
    </source>
</evidence>
<dbReference type="RefSeq" id="WP_089705278.1">
    <property type="nucleotide sequence ID" value="NZ_FNII01000006.1"/>
</dbReference>
<dbReference type="GO" id="GO:0003677">
    <property type="term" value="F:DNA binding"/>
    <property type="evidence" value="ECO:0007669"/>
    <property type="project" value="UniProtKB-KW"/>
</dbReference>
<evidence type="ECO:0000256" key="1">
    <source>
        <dbReference type="ARBA" id="ARBA00008761"/>
    </source>
</evidence>
<comment type="similarity">
    <text evidence="2">In the N-terminal section; belongs to the transposase 2 family.</text>
</comment>
<sequence length="370" mass="41739">MKTERAFKYRFYPTPEQATLLARTFGCVRFVWNAVLRYRTDAFYQRQEKIGYNDASAFLTQLKKQPDTAFLADVSSVPLQQCLRHQQMAFKHFFAKRARYPSFKSKKHRQSATFASSAFSYRDGLITLAKCSEPLTIRWSRDLPAPPSSVTVSKDAAGRYFISCLCKVDTDALPITPKMVGIDLGLKDLLVTSDGMRVNNPRHTARYARKLARAQRQLSRKQKGSNNRAKARLTVAKCHAKIADTRLDHLHKLTRQIVNENQVIAAESLQVKNMVKNRPLSKAISDVGWGELVRQLDYKAAWAGRQFVQIDRWYPSSKRCLGCGYVMASLPLNVRTWDCPGCGTQGIDRDLNAARNILQAGTALLAGAES</sequence>
<dbReference type="AlphaFoldDB" id="A0A1H0CSU6"/>
<dbReference type="GO" id="GO:0032196">
    <property type="term" value="P:transposition"/>
    <property type="evidence" value="ECO:0007669"/>
    <property type="project" value="UniProtKB-KW"/>
</dbReference>